<protein>
    <submittedName>
        <fullName evidence="1">CIC11C00000003201</fullName>
    </submittedName>
</protein>
<dbReference type="EMBL" id="LT635761">
    <property type="protein sequence ID" value="SGZ57322.1"/>
    <property type="molecule type" value="Genomic_DNA"/>
</dbReference>
<accession>A0A1L0C3G3</accession>
<keyword evidence="2" id="KW-1185">Reference proteome</keyword>
<dbReference type="AlphaFoldDB" id="A0A1L0C3G3"/>
<dbReference type="Proteomes" id="UP000182334">
    <property type="component" value="Chromosome VI"/>
</dbReference>
<evidence type="ECO:0000313" key="1">
    <source>
        <dbReference type="EMBL" id="SGZ57322.1"/>
    </source>
</evidence>
<sequence length="124" mass="13397">MIWERHLVSSGFSNDLVHFFNLSQGSLVSTQSLLGQLLGSLLTSVSDQLDQSSLVWGQARNLRHDGSDESSSLGESTLSVRDLWGNLLSGGLVALVQTDSNSLYVSMRCDGGDGSRILIDKLEL</sequence>
<gene>
    <name evidence="1" type="ORF">SAMEA4029010_CIC11G00000003201</name>
</gene>
<proteinExistence type="predicted"/>
<evidence type="ECO:0000313" key="2">
    <source>
        <dbReference type="Proteomes" id="UP000182334"/>
    </source>
</evidence>
<organism evidence="1 2">
    <name type="scientific">Sungouiella intermedia</name>
    <dbReference type="NCBI Taxonomy" id="45354"/>
    <lineage>
        <taxon>Eukaryota</taxon>
        <taxon>Fungi</taxon>
        <taxon>Dikarya</taxon>
        <taxon>Ascomycota</taxon>
        <taxon>Saccharomycotina</taxon>
        <taxon>Pichiomycetes</taxon>
        <taxon>Metschnikowiaceae</taxon>
        <taxon>Sungouiella</taxon>
    </lineage>
</organism>
<name>A0A1L0C3G3_9ASCO</name>
<reference evidence="1 2" key="1">
    <citation type="submission" date="2016-10" db="EMBL/GenBank/DDBJ databases">
        <authorList>
            <person name="de Groot N.N."/>
        </authorList>
    </citation>
    <scope>NUCLEOTIDE SEQUENCE [LARGE SCALE GENOMIC DNA]</scope>
    <source>
        <strain evidence="1 2">CBS 141442</strain>
    </source>
</reference>